<dbReference type="Gene3D" id="3.30.1610.10">
    <property type="entry name" value="Peptidase S59, nucleoporin"/>
    <property type="match status" value="1"/>
</dbReference>
<evidence type="ECO:0000256" key="3">
    <source>
        <dbReference type="ARBA" id="ARBA00008926"/>
    </source>
</evidence>
<dbReference type="InterPro" id="IPR021967">
    <property type="entry name" value="Nup98_C"/>
</dbReference>
<protein>
    <recommendedName>
        <fullName evidence="4">Nuclear pore complex protein Nup98-Nup96</fullName>
    </recommendedName>
</protein>
<keyword evidence="9" id="KW-0811">Translocation</keyword>
<evidence type="ECO:0000256" key="12">
    <source>
        <dbReference type="SAM" id="MobiDB-lite"/>
    </source>
</evidence>
<dbReference type="Pfam" id="PF12110">
    <property type="entry name" value="Nup96"/>
    <property type="match status" value="1"/>
</dbReference>
<feature type="compositionally biased region" description="Polar residues" evidence="12">
    <location>
        <begin position="257"/>
        <end position="266"/>
    </location>
</feature>
<evidence type="ECO:0000256" key="6">
    <source>
        <dbReference type="ARBA" id="ARBA00022813"/>
    </source>
</evidence>
<dbReference type="FunFam" id="1.10.10.2360:FF:000001">
    <property type="entry name" value="Nuclear pore complex protein Nup98-Nup96"/>
    <property type="match status" value="1"/>
</dbReference>
<proteinExistence type="inferred from homology"/>
<dbReference type="Pfam" id="PF04096">
    <property type="entry name" value="Nucleoporin2"/>
    <property type="match status" value="1"/>
</dbReference>
<evidence type="ECO:0000313" key="15">
    <source>
        <dbReference type="Proteomes" id="UP001516400"/>
    </source>
</evidence>
<evidence type="ECO:0000256" key="7">
    <source>
        <dbReference type="ARBA" id="ARBA00022816"/>
    </source>
</evidence>
<dbReference type="SUPFAM" id="SSF82215">
    <property type="entry name" value="C-terminal autoproteolytic domain of nucleoporin nup98"/>
    <property type="match status" value="1"/>
</dbReference>
<dbReference type="PANTHER" id="PTHR23198">
    <property type="entry name" value="NUCLEOPORIN"/>
    <property type="match status" value="1"/>
</dbReference>
<feature type="compositionally biased region" description="Low complexity" evidence="12">
    <location>
        <begin position="1"/>
        <end position="24"/>
    </location>
</feature>
<dbReference type="GO" id="GO:0051028">
    <property type="term" value="P:mRNA transport"/>
    <property type="evidence" value="ECO:0007669"/>
    <property type="project" value="UniProtKB-KW"/>
</dbReference>
<comment type="subcellular location">
    <subcellularLocation>
        <location evidence="2">Nucleus membrane</location>
        <topology evidence="2">Peripheral membrane protein</topology>
        <orientation evidence="2">Nucleoplasmic side</orientation>
    </subcellularLocation>
    <subcellularLocation>
        <location evidence="1">Nucleus</location>
        <location evidence="1">Nuclear pore complex</location>
    </subcellularLocation>
</comment>
<dbReference type="InterPro" id="IPR007230">
    <property type="entry name" value="Nup98_auto-Pept-S59_dom"/>
</dbReference>
<dbReference type="PROSITE" id="PS51434">
    <property type="entry name" value="NUP_C"/>
    <property type="match status" value="1"/>
</dbReference>
<dbReference type="GO" id="GO:0005643">
    <property type="term" value="C:nuclear pore"/>
    <property type="evidence" value="ECO:0007669"/>
    <property type="project" value="UniProtKB-SubCell"/>
</dbReference>
<name>A0ABD2PFJ3_9CUCU</name>
<keyword evidence="7" id="KW-0509">mRNA transport</keyword>
<feature type="region of interest" description="Disordered" evidence="12">
    <location>
        <begin position="671"/>
        <end position="729"/>
    </location>
</feature>
<feature type="region of interest" description="Disordered" evidence="12">
    <location>
        <begin position="220"/>
        <end position="266"/>
    </location>
</feature>
<evidence type="ECO:0000256" key="2">
    <source>
        <dbReference type="ARBA" id="ARBA00004620"/>
    </source>
</evidence>
<feature type="compositionally biased region" description="Polar residues" evidence="12">
    <location>
        <begin position="671"/>
        <end position="700"/>
    </location>
</feature>
<accession>A0ABD2PFJ3</accession>
<dbReference type="EMBL" id="JABFTP020000186">
    <property type="protein sequence ID" value="KAL3289756.1"/>
    <property type="molecule type" value="Genomic_DNA"/>
</dbReference>
<keyword evidence="6" id="KW-0068">Autocatalytic cleavage</keyword>
<keyword evidence="11" id="KW-0539">Nucleus</keyword>
<feature type="compositionally biased region" description="Low complexity" evidence="12">
    <location>
        <begin position="43"/>
        <end position="63"/>
    </location>
</feature>
<evidence type="ECO:0000256" key="8">
    <source>
        <dbReference type="ARBA" id="ARBA00022927"/>
    </source>
</evidence>
<dbReference type="PANTHER" id="PTHR23198:SF6">
    <property type="entry name" value="NUCLEAR PORE COMPLEX PROTEIN NUP98-NUP96"/>
    <property type="match status" value="1"/>
</dbReference>
<comment type="caution">
    <text evidence="14">The sequence shown here is derived from an EMBL/GenBank/DDBJ whole genome shotgun (WGS) entry which is preliminary data.</text>
</comment>
<keyword evidence="5" id="KW-0813">Transport</keyword>
<keyword evidence="8" id="KW-0653">Protein transport</keyword>
<feature type="compositionally biased region" description="Polar residues" evidence="12">
    <location>
        <begin position="77"/>
        <end position="94"/>
    </location>
</feature>
<organism evidence="14 15">
    <name type="scientific">Cryptolaemus montrouzieri</name>
    <dbReference type="NCBI Taxonomy" id="559131"/>
    <lineage>
        <taxon>Eukaryota</taxon>
        <taxon>Metazoa</taxon>
        <taxon>Ecdysozoa</taxon>
        <taxon>Arthropoda</taxon>
        <taxon>Hexapoda</taxon>
        <taxon>Insecta</taxon>
        <taxon>Pterygota</taxon>
        <taxon>Neoptera</taxon>
        <taxon>Endopterygota</taxon>
        <taxon>Coleoptera</taxon>
        <taxon>Polyphaga</taxon>
        <taxon>Cucujiformia</taxon>
        <taxon>Coccinelloidea</taxon>
        <taxon>Coccinellidae</taxon>
        <taxon>Scymninae</taxon>
        <taxon>Scymnini</taxon>
        <taxon>Cryptolaemus</taxon>
    </lineage>
</organism>
<evidence type="ECO:0000256" key="11">
    <source>
        <dbReference type="ARBA" id="ARBA00023242"/>
    </source>
</evidence>
<dbReference type="Gene3D" id="1.25.40.690">
    <property type="match status" value="1"/>
</dbReference>
<keyword evidence="10" id="KW-0906">Nuclear pore complex</keyword>
<dbReference type="GO" id="GO:0006606">
    <property type="term" value="P:protein import into nucleus"/>
    <property type="evidence" value="ECO:0007669"/>
    <property type="project" value="UniProtKB-ARBA"/>
</dbReference>
<dbReference type="GO" id="GO:0031965">
    <property type="term" value="C:nuclear membrane"/>
    <property type="evidence" value="ECO:0007669"/>
    <property type="project" value="UniProtKB-SubCell"/>
</dbReference>
<evidence type="ECO:0000256" key="1">
    <source>
        <dbReference type="ARBA" id="ARBA00004567"/>
    </source>
</evidence>
<dbReference type="Gene3D" id="1.10.10.2360">
    <property type="match status" value="1"/>
</dbReference>
<dbReference type="Pfam" id="PF21240">
    <property type="entry name" value="Nup98_GLEBS"/>
    <property type="match status" value="1"/>
</dbReference>
<feature type="region of interest" description="Disordered" evidence="12">
    <location>
        <begin position="1"/>
        <end position="94"/>
    </location>
</feature>
<keyword evidence="15" id="KW-1185">Reference proteome</keyword>
<evidence type="ECO:0000256" key="10">
    <source>
        <dbReference type="ARBA" id="ARBA00023132"/>
    </source>
</evidence>
<gene>
    <name evidence="14" type="ORF">HHI36_023151</name>
</gene>
<reference evidence="14 15" key="1">
    <citation type="journal article" date="2021" name="BMC Biol.">
        <title>Horizontally acquired antibacterial genes associated with adaptive radiation of ladybird beetles.</title>
        <authorList>
            <person name="Li H.S."/>
            <person name="Tang X.F."/>
            <person name="Huang Y.H."/>
            <person name="Xu Z.Y."/>
            <person name="Chen M.L."/>
            <person name="Du X.Y."/>
            <person name="Qiu B.Y."/>
            <person name="Chen P.T."/>
            <person name="Zhang W."/>
            <person name="Slipinski A."/>
            <person name="Escalona H.E."/>
            <person name="Waterhouse R.M."/>
            <person name="Zwick A."/>
            <person name="Pang H."/>
        </authorList>
    </citation>
    <scope>NUCLEOTIDE SEQUENCE [LARGE SCALE GENOMIC DNA]</scope>
    <source>
        <strain evidence="14">SYSU2018</strain>
    </source>
</reference>
<dbReference type="InterPro" id="IPR036903">
    <property type="entry name" value="Nup98_auto-Pept-S59_dom_sf"/>
</dbReference>
<sequence length="1536" mass="170046">MFSNLSKTSFGTTPSGTSFGLGSSANPTGPWGNTGNTQLFGKPTTSGFGQQSTTSFGQTPTSSNSMFPFFPHASTPGFGSNTNNQSTFGSNIFGQQQQPTTNALFGSNTFGQQKPNTFGFGTQNQQQPPNLFGQSSQPQTSLFQPTGSTNLFGSGNTFGSSTIGSGTNIKFNPVTGTDTMQKGGVTTSINTKHHCITCMKEYEGKSLEELRLEDYQANRRGPQTQFGSTPFGGTPSMFGQPTENKPAFGQSPGFGQMSGSTFGQQNQTFGLTTQQPAPNIFGKTTVFGAAGSTTTGFGGFNTAPSVTNAFAANQNKPFGGSTTTPLFGSTQPQQQTPSFGSTLFGQNNQNTSGSFFNKPAQTTGFGTGGFGFSQTPATTTNNLFQQSKPVFGLGQTTTGAFSQTPGFGQTNQQSAFGTSTFGKPTNFGQNQNTFQSVNQTSLFTNTQQKPGSLIGGGIGGGLFGTNAFNTNNTSLFGVPQSTIQPQVQGYSLETSQDSKSLNLLASNQFGHAPFLTGLLPIDKPTSPTLYTTNPMEIKKMLESSKKLDDTSFNAKLRLKLGPPKTQRDNLFEEGNDEDVNKFYKLSCKRLVLKNRQESKQSIFEANSICNELTVKNSEISLISLPSDNSRIYDAAIQKNRSSEESTELSTRKTDKTNFEFSFMNRNFDKLNSNKSNVQTSSTAENEITSTDNLDENQGNTIGRMEKHQEEEEAPNNNSSSVAPFSTSDTETVLKDPLTAHVTSEISKSDSSVLLSPNSRKLGPSGIILNRAEYYTLPPIEELDYLVSQDGRCMVKGFTVGRRGYGNVYFPDEINVKNLNLDDIVHFRYKEIHMYPDESKKPTVGEGLNRRAQVTLDRVYPRVKETKEIIDNVDQVLAAKFPEQLVEISTKHGLKFIDYRPETGSWVFMVEHFSKYGFTESDEEDCELTLSKQAEKINMQKAAQPSTKLLFSRPEESDKLTKSSSTMIVDSMDLVSEYTDESDQREGDVLHKSMTIDLEGNEECNNRMYEPTDQDLFYHSSHIQLMKATFFSDSECASTVSSMDDIGGSFKPGLIEFPTKVRHCRQPQRAKAWKVFINIASRPDDTLLLKASRCYSDLGIFKGKSFKVGWFRGFENYIAKLPNSTDSEPSITLSFGTLPHLATSEVLKKSVTDCIELAQKCSEFSLDNSEEIPTFKIITDRTFLRGCYKIFKNITPETQGGPEVLYRDVWSLCNALWGPGRRSVPFVKSRLSSWLKIAVQDKAPTLKHPEFRSTTEILDVIFNHLSCFNIKEAAEMAMSANMPVLSLIIAQMHFSQKPKALITHQIKSWYSSMHVEHISPEFLKIYLLLSGSPFNESVSVCEGLDWKRAFGLHLWYFTNGGSPLQAVIDDYTKGFSCENYAVEPNPCYETADNSTSFDILYHILQLYKNPTYRLAKALNPSTYTYVKTDYQLSWLLLLFFQSVGIGLINEYEETLLHTSFSTQLEDYGLWDLAILPLLYLGDNFLKKKLILGILNRNLSTEDDEESKNIETKLKEAFFVPDIWIDNVKAEKRKNNFC</sequence>
<feature type="compositionally biased region" description="Polar residues" evidence="12">
    <location>
        <begin position="25"/>
        <end position="39"/>
    </location>
</feature>
<evidence type="ECO:0000313" key="14">
    <source>
        <dbReference type="EMBL" id="KAL3289756.1"/>
    </source>
</evidence>
<feature type="domain" description="Peptidase S59" evidence="13">
    <location>
        <begin position="770"/>
        <end position="912"/>
    </location>
</feature>
<evidence type="ECO:0000256" key="9">
    <source>
        <dbReference type="ARBA" id="ARBA00023010"/>
    </source>
</evidence>
<comment type="similarity">
    <text evidence="3">Belongs to the nucleoporin GLFG family.</text>
</comment>
<evidence type="ECO:0000256" key="4">
    <source>
        <dbReference type="ARBA" id="ARBA00013472"/>
    </source>
</evidence>
<dbReference type="Proteomes" id="UP001516400">
    <property type="component" value="Unassembled WGS sequence"/>
</dbReference>
<evidence type="ECO:0000256" key="5">
    <source>
        <dbReference type="ARBA" id="ARBA00022448"/>
    </source>
</evidence>
<dbReference type="InterPro" id="IPR037665">
    <property type="entry name" value="Nucleoporin_S59-like"/>
</dbReference>
<evidence type="ECO:0000259" key="13">
    <source>
        <dbReference type="PROSITE" id="PS51434"/>
    </source>
</evidence>